<protein>
    <submittedName>
        <fullName evidence="3">Transposase, IS4</fullName>
    </submittedName>
</protein>
<dbReference type="Pfam" id="PF01609">
    <property type="entry name" value="DDE_Tnp_1"/>
    <property type="match status" value="1"/>
</dbReference>
<dbReference type="InterPro" id="IPR025161">
    <property type="entry name" value="IS402-like_dom"/>
</dbReference>
<evidence type="ECO:0000259" key="1">
    <source>
        <dbReference type="Pfam" id="PF01609"/>
    </source>
</evidence>
<dbReference type="Proteomes" id="UP000028302">
    <property type="component" value="Unassembled WGS sequence"/>
</dbReference>
<comment type="caution">
    <text evidence="3">The sequence shown here is derived from an EMBL/GenBank/DDBJ whole genome shotgun (WGS) entry which is preliminary data.</text>
</comment>
<dbReference type="PATRIC" id="fig|1304275.5.peg.1622"/>
<proteinExistence type="predicted"/>
<gene>
    <name evidence="3" type="ORF">C41B8_07955</name>
</gene>
<dbReference type="eggNOG" id="COG3293">
    <property type="taxonomic scope" value="Bacteria"/>
</dbReference>
<feature type="domain" description="Transposase IS4-like" evidence="1">
    <location>
        <begin position="55"/>
        <end position="211"/>
    </location>
</feature>
<dbReference type="AlphaFoldDB" id="A0A084IM01"/>
<evidence type="ECO:0000313" key="3">
    <source>
        <dbReference type="EMBL" id="KEZ77735.1"/>
    </source>
</evidence>
<sequence length="214" mass="24191">MLYRVRVGCPWRDLPQAFGPWTTIYQRFRAWAASGKWRRIFHACIVDPDLEWAFMDGSYAKAHQHSAGASGGQPQAIGASRAGRTTKIHLAVDAYGLPITFEITGGQINDCSIGPSLVDAIPRVDIMIADKGYDSRRVRAAIQTRSSRPVIPRRRHSKRANPDFDSGLYRYRHLVENAFARLKQYRAIACRFDKLKTHYEAVVAMACALLWLPM</sequence>
<dbReference type="PANTHER" id="PTHR30007:SF1">
    <property type="entry name" value="BLR1914 PROTEIN"/>
    <property type="match status" value="1"/>
</dbReference>
<accession>A0A084IM01</accession>
<dbReference type="Pfam" id="PF13340">
    <property type="entry name" value="DUF4096"/>
    <property type="match status" value="1"/>
</dbReference>
<dbReference type="InterPro" id="IPR002559">
    <property type="entry name" value="Transposase_11"/>
</dbReference>
<dbReference type="GO" id="GO:0003677">
    <property type="term" value="F:DNA binding"/>
    <property type="evidence" value="ECO:0007669"/>
    <property type="project" value="InterPro"/>
</dbReference>
<name>A0A084IM01_SALHC</name>
<dbReference type="GO" id="GO:0004803">
    <property type="term" value="F:transposase activity"/>
    <property type="evidence" value="ECO:0007669"/>
    <property type="project" value="InterPro"/>
</dbReference>
<evidence type="ECO:0000259" key="2">
    <source>
        <dbReference type="Pfam" id="PF13340"/>
    </source>
</evidence>
<feature type="domain" description="Insertion element IS402-like" evidence="2">
    <location>
        <begin position="1"/>
        <end position="41"/>
    </location>
</feature>
<reference evidence="3 4" key="1">
    <citation type="submission" date="2013-03" db="EMBL/GenBank/DDBJ databases">
        <title>Salinisphaera hydrothermalis C41B8 Genome Sequencing.</title>
        <authorList>
            <person name="Li C."/>
            <person name="Lai Q."/>
            <person name="Shao Z."/>
        </authorList>
    </citation>
    <scope>NUCLEOTIDE SEQUENCE [LARGE SCALE GENOMIC DNA]</scope>
    <source>
        <strain evidence="3 4">C41B8</strain>
    </source>
</reference>
<dbReference type="PANTHER" id="PTHR30007">
    <property type="entry name" value="PHP DOMAIN PROTEIN"/>
    <property type="match status" value="1"/>
</dbReference>
<organism evidence="3 4">
    <name type="scientific">Salinisphaera hydrothermalis (strain C41B8)</name>
    <dbReference type="NCBI Taxonomy" id="1304275"/>
    <lineage>
        <taxon>Bacteria</taxon>
        <taxon>Pseudomonadati</taxon>
        <taxon>Pseudomonadota</taxon>
        <taxon>Gammaproteobacteria</taxon>
        <taxon>Salinisphaerales</taxon>
        <taxon>Salinisphaeraceae</taxon>
        <taxon>Salinisphaera</taxon>
    </lineage>
</organism>
<dbReference type="EMBL" id="APNK01000009">
    <property type="protein sequence ID" value="KEZ77735.1"/>
    <property type="molecule type" value="Genomic_DNA"/>
</dbReference>
<dbReference type="NCBIfam" id="NF033580">
    <property type="entry name" value="transpos_IS5_3"/>
    <property type="match status" value="1"/>
</dbReference>
<keyword evidence="4" id="KW-1185">Reference proteome</keyword>
<dbReference type="STRING" id="1304275.C41B8_07955"/>
<dbReference type="GO" id="GO:0006313">
    <property type="term" value="P:DNA transposition"/>
    <property type="evidence" value="ECO:0007669"/>
    <property type="project" value="InterPro"/>
</dbReference>
<evidence type="ECO:0000313" key="4">
    <source>
        <dbReference type="Proteomes" id="UP000028302"/>
    </source>
</evidence>